<evidence type="ECO:0000256" key="1">
    <source>
        <dbReference type="SAM" id="Phobius"/>
    </source>
</evidence>
<gene>
    <name evidence="2" type="ORF">NARC_130008</name>
</gene>
<reference evidence="2 3" key="1">
    <citation type="journal article" date="2019" name="Front. Microbiol.">
        <title>Ammonia Oxidation by the Arctic Terrestrial Thaumarchaeote Candidatus Nitrosocosmicus arcticus Is Stimulated by Increasing Temperatures.</title>
        <authorList>
            <person name="Alves R.J.E."/>
            <person name="Kerou M."/>
            <person name="Zappe A."/>
            <person name="Bittner R."/>
            <person name="Abby S.S."/>
            <person name="Schmidt H.A."/>
            <person name="Pfeifer K."/>
            <person name="Schleper C."/>
        </authorList>
    </citation>
    <scope>NUCLEOTIDE SEQUENCE [LARGE SCALE GENOMIC DNA]</scope>
    <source>
        <strain evidence="2 3">Kfb</strain>
    </source>
</reference>
<protein>
    <submittedName>
        <fullName evidence="2">Uncharacterized protein</fullName>
    </submittedName>
</protein>
<evidence type="ECO:0000313" key="2">
    <source>
        <dbReference type="EMBL" id="TVP39669.1"/>
    </source>
</evidence>
<dbReference type="EMBL" id="VOAH01000013">
    <property type="protein sequence ID" value="TVP39669.1"/>
    <property type="molecule type" value="Genomic_DNA"/>
</dbReference>
<name>A0A557SST1_9ARCH</name>
<keyword evidence="1" id="KW-0812">Transmembrane</keyword>
<evidence type="ECO:0000313" key="3">
    <source>
        <dbReference type="Proteomes" id="UP000315289"/>
    </source>
</evidence>
<keyword evidence="1" id="KW-0472">Membrane</keyword>
<accession>A0A557SST1</accession>
<dbReference type="Proteomes" id="UP000315289">
    <property type="component" value="Unassembled WGS sequence"/>
</dbReference>
<sequence>MNLGNRFSFLPFLLVLFPLTLIFTFLLFFFSSDPGLVTPSGNQEPKFGNYVGLAQGTTYNNLLLSIDTQTAGGIDEGLPAINNSNTFYTKGLLSTVLFPDYNEINQNLSRPLSPPSLNQTSESIILYSFPKLVSGTWSLNVSRGLVTDFHANFKLLTVNGVEKHFIEIMNFQNSNGSSVTFNQFSNTPINGIADIKIDDKLFQSKFPLTIQIFNINTMVLTIKDETIGNIFYNNDLLGITDSFKNFKGDELLIFEEDEE</sequence>
<feature type="transmembrane region" description="Helical" evidence="1">
    <location>
        <begin position="7"/>
        <end position="30"/>
    </location>
</feature>
<comment type="caution">
    <text evidence="2">The sequence shown here is derived from an EMBL/GenBank/DDBJ whole genome shotgun (WGS) entry which is preliminary data.</text>
</comment>
<dbReference type="RefSeq" id="WP_222424920.1">
    <property type="nucleotide sequence ID" value="NZ_ML675588.1"/>
</dbReference>
<keyword evidence="1" id="KW-1133">Transmembrane helix</keyword>
<proteinExistence type="predicted"/>
<organism evidence="2 3">
    <name type="scientific">Candidatus Nitrosocosmicus arcticus</name>
    <dbReference type="NCBI Taxonomy" id="2035267"/>
    <lineage>
        <taxon>Archaea</taxon>
        <taxon>Nitrososphaerota</taxon>
        <taxon>Nitrososphaeria</taxon>
        <taxon>Nitrososphaerales</taxon>
        <taxon>Nitrososphaeraceae</taxon>
        <taxon>Candidatus Nitrosocosmicus</taxon>
    </lineage>
</organism>
<keyword evidence="3" id="KW-1185">Reference proteome</keyword>
<dbReference type="AlphaFoldDB" id="A0A557SST1"/>